<dbReference type="Gene3D" id="2.60.40.4070">
    <property type="match status" value="1"/>
</dbReference>
<evidence type="ECO:0000313" key="2">
    <source>
        <dbReference type="Proteomes" id="UP000319829"/>
    </source>
</evidence>
<accession>A0A538SYD1</accession>
<gene>
    <name evidence="1" type="ORF">E6K74_00045</name>
</gene>
<sequence>MRAYFTPRSGANTVLVVWSGAQVETDSVWTGYRVRRTIKGISPTPLELIGEYRARDRVTGACLASAVPCDLSQFHFYGRGLFFKGFRNNLAGGQYIIDYPPGAPVDNCDSCRVFVDQGNLGGFTSRYAVTSIDTLHLTANDFTESPVDSSEIVTVQPSDPPESNLERVGVVPNPFRASAEWDPAPGQNRVHFIHLPAGSTVRIFTSNAELVRVLTQNPNANPGGVTGDLEWDLKNSDGRKVVSGIYIYQVESPQGHHTKGHFVVIR</sequence>
<organism evidence="1 2">
    <name type="scientific">Eiseniibacteriota bacterium</name>
    <dbReference type="NCBI Taxonomy" id="2212470"/>
    <lineage>
        <taxon>Bacteria</taxon>
        <taxon>Candidatus Eiseniibacteriota</taxon>
    </lineage>
</organism>
<dbReference type="EMBL" id="VBOU01000001">
    <property type="protein sequence ID" value="TMQ56365.1"/>
    <property type="molecule type" value="Genomic_DNA"/>
</dbReference>
<dbReference type="AlphaFoldDB" id="A0A538SYD1"/>
<evidence type="ECO:0000313" key="1">
    <source>
        <dbReference type="EMBL" id="TMQ56365.1"/>
    </source>
</evidence>
<reference evidence="1 2" key="1">
    <citation type="journal article" date="2019" name="Nat. Microbiol.">
        <title>Mediterranean grassland soil C-N compound turnover is dependent on rainfall and depth, and is mediated by genomically divergent microorganisms.</title>
        <authorList>
            <person name="Diamond S."/>
            <person name="Andeer P.F."/>
            <person name="Li Z."/>
            <person name="Crits-Christoph A."/>
            <person name="Burstein D."/>
            <person name="Anantharaman K."/>
            <person name="Lane K.R."/>
            <person name="Thomas B.C."/>
            <person name="Pan C."/>
            <person name="Northen T.R."/>
            <person name="Banfield J.F."/>
        </authorList>
    </citation>
    <scope>NUCLEOTIDE SEQUENCE [LARGE SCALE GENOMIC DNA]</scope>
    <source>
        <strain evidence="1">WS_4</strain>
    </source>
</reference>
<protein>
    <recommendedName>
        <fullName evidence="3">FlgD Ig-like domain-containing protein</fullName>
    </recommendedName>
</protein>
<comment type="caution">
    <text evidence="1">The sequence shown here is derived from an EMBL/GenBank/DDBJ whole genome shotgun (WGS) entry which is preliminary data.</text>
</comment>
<dbReference type="Proteomes" id="UP000319829">
    <property type="component" value="Unassembled WGS sequence"/>
</dbReference>
<name>A0A538SYD1_UNCEI</name>
<evidence type="ECO:0008006" key="3">
    <source>
        <dbReference type="Google" id="ProtNLM"/>
    </source>
</evidence>
<proteinExistence type="predicted"/>